<protein>
    <submittedName>
        <fullName evidence="2">Uncharacterized protein</fullName>
    </submittedName>
</protein>
<proteinExistence type="predicted"/>
<dbReference type="EMBL" id="MFEO01000030">
    <property type="protein sequence ID" value="OGE88716.1"/>
    <property type="molecule type" value="Genomic_DNA"/>
</dbReference>
<reference evidence="2 3" key="1">
    <citation type="journal article" date="2016" name="Nat. Commun.">
        <title>Thousands of microbial genomes shed light on interconnected biogeochemical processes in an aquifer system.</title>
        <authorList>
            <person name="Anantharaman K."/>
            <person name="Brown C.T."/>
            <person name="Hug L.A."/>
            <person name="Sharon I."/>
            <person name="Castelle C.J."/>
            <person name="Probst A.J."/>
            <person name="Thomas B.C."/>
            <person name="Singh A."/>
            <person name="Wilkins M.J."/>
            <person name="Karaoz U."/>
            <person name="Brodie E.L."/>
            <person name="Williams K.H."/>
            <person name="Hubbard S.S."/>
            <person name="Banfield J.F."/>
        </authorList>
    </citation>
    <scope>NUCLEOTIDE SEQUENCE [LARGE SCALE GENOMIC DNA]</scope>
</reference>
<sequence length="76" mass="9041">MTELLHTELIEMRENVRRAVESLELCWRCQNVSECGKYILGNLVIVWLCEGCRNEVEPSEPPPRPYKKRKRPKQAW</sequence>
<feature type="region of interest" description="Disordered" evidence="1">
    <location>
        <begin position="55"/>
        <end position="76"/>
    </location>
</feature>
<accession>A0A1F5PFH6</accession>
<organism evidence="2 3">
    <name type="scientific">Candidatus Doudnabacteria bacterium RIFCSPHIGHO2_01_FULL_50_11</name>
    <dbReference type="NCBI Taxonomy" id="1817828"/>
    <lineage>
        <taxon>Bacteria</taxon>
        <taxon>Candidatus Doudnaibacteriota</taxon>
    </lineage>
</organism>
<feature type="compositionally biased region" description="Basic residues" evidence="1">
    <location>
        <begin position="65"/>
        <end position="76"/>
    </location>
</feature>
<dbReference type="Proteomes" id="UP000178377">
    <property type="component" value="Unassembled WGS sequence"/>
</dbReference>
<gene>
    <name evidence="2" type="ORF">A2722_02315</name>
</gene>
<name>A0A1F5PFH6_9BACT</name>
<evidence type="ECO:0000313" key="2">
    <source>
        <dbReference type="EMBL" id="OGE88716.1"/>
    </source>
</evidence>
<comment type="caution">
    <text evidence="2">The sequence shown here is derived from an EMBL/GenBank/DDBJ whole genome shotgun (WGS) entry which is preliminary data.</text>
</comment>
<evidence type="ECO:0000256" key="1">
    <source>
        <dbReference type="SAM" id="MobiDB-lite"/>
    </source>
</evidence>
<evidence type="ECO:0000313" key="3">
    <source>
        <dbReference type="Proteomes" id="UP000178377"/>
    </source>
</evidence>
<dbReference type="AlphaFoldDB" id="A0A1F5PFH6"/>